<dbReference type="InterPro" id="IPR036812">
    <property type="entry name" value="NAD(P)_OxRdtase_dom_sf"/>
</dbReference>
<feature type="compositionally biased region" description="Polar residues" evidence="3">
    <location>
        <begin position="790"/>
        <end position="801"/>
    </location>
</feature>
<dbReference type="PANTHER" id="PTHR43827">
    <property type="entry name" value="2,5-DIKETO-D-GLUCONIC ACID REDUCTASE"/>
    <property type="match status" value="1"/>
</dbReference>
<dbReference type="PANTHER" id="PTHR43827:SF13">
    <property type="entry name" value="ALDO_KETO REDUCTASE FAMILY PROTEIN"/>
    <property type="match status" value="1"/>
</dbReference>
<dbReference type="GeneID" id="70292530"/>
<dbReference type="InterPro" id="IPR023210">
    <property type="entry name" value="NADP_OxRdtase_dom"/>
</dbReference>
<protein>
    <recommendedName>
        <fullName evidence="4">NADP-dependent oxidoreductase domain-containing protein</fullName>
    </recommendedName>
</protein>
<sequence>MANKFSISSTVKLRSGYELPVLGFGVYKTPADQATDCVRQALKIGYRHIDSATAYHNQGPSAEGIKAAGVPREDVFFTTKVPSGDTPLGYENVKKLVDAAIDETKLSYLDLVLIHWPHSAGPEGRKGAWRALVDAVEAKKVRSIGVSNFGVHHLDELESYIKELETERGPGKGGVISVGQWELHPWLTRPDIVKWCNERSIAIEAYCPIVRGQRLDDPKVQELAKKHGKTPAQILLRWSVQRGYVPLVKSVTPSRIEENAGIFDFALTDEEVEDLRTDEYSVCSWDPTIKIIQGQSATVAVVGARDIEITTRQTCVVRSRRPAKRHGAVRRDLARTKSSDDGPDRFAMPVQNTFTLITERIAKNNAAAETSRPMTSKQLKKQHQKANQGPKLSRIEQRKLELAEQERIRKELEKDRQQARARIARDKKKAKEEAQKEARRKKGRPLVDVRPSQDTISRFVRGNGNGKKRDGSGAAVGRIAAIAEEPEDGEAQTAERSSNSDMPKSSKKSTPQSASGLTASRLVEARPEPLARDVSNNSVRPPDQPLETEDEKGDEESEPADRTAGLPSDASPQPSSKPPAKCEHAPEMPIPNPSTFTSTQFEDDLGDDALEAIDAMLEGCSGPQTEQKGLFMTQAPVDASASVPQPLDTAKPQVSEVKTADTSTSLSYAADLGIQRQPSPPRPDPPMSTQAVLMNFDDYFPSPSQQERELEDDRLPFVSQKTPCPPPRPPRPQMRKASPHPTQAMAPPPSPKRFFSTSGSNELLSLAVHRSRRDIALENLHDQDRHRVQAGTNQPNRQLQRQAEWPGRSSAAGSRKQTAPGFRHTMRAPFMKRPAQGRPPAFKQARAPAVRAPDVRPPPFKPPAKHPSTGKENDCPPPQDDVMIASQETEYGGGWIDDIALDIL</sequence>
<feature type="region of interest" description="Disordered" evidence="3">
    <location>
        <begin position="777"/>
        <end position="882"/>
    </location>
</feature>
<feature type="region of interest" description="Disordered" evidence="3">
    <location>
        <begin position="318"/>
        <end position="347"/>
    </location>
</feature>
<dbReference type="EMBL" id="MU251274">
    <property type="protein sequence ID" value="KAG9250721.1"/>
    <property type="molecule type" value="Genomic_DNA"/>
</dbReference>
<feature type="region of interest" description="Disordered" evidence="3">
    <location>
        <begin position="365"/>
        <end position="394"/>
    </location>
</feature>
<keyword evidence="2" id="KW-0560">Oxidoreductase</keyword>
<evidence type="ECO:0000259" key="4">
    <source>
        <dbReference type="Pfam" id="PF00248"/>
    </source>
</evidence>
<evidence type="ECO:0000256" key="3">
    <source>
        <dbReference type="SAM" id="MobiDB-lite"/>
    </source>
</evidence>
<dbReference type="PROSITE" id="PS00063">
    <property type="entry name" value="ALDOKETO_REDUCTASE_3"/>
    <property type="match status" value="1"/>
</dbReference>
<dbReference type="PRINTS" id="PR00069">
    <property type="entry name" value="ALDKETRDTASE"/>
</dbReference>
<comment type="caution">
    <text evidence="5">The sequence shown here is derived from an EMBL/GenBank/DDBJ whole genome shotgun (WGS) entry which is preliminary data.</text>
</comment>
<dbReference type="Proteomes" id="UP000887229">
    <property type="component" value="Unassembled WGS sequence"/>
</dbReference>
<dbReference type="OrthoDB" id="416253at2759"/>
<feature type="compositionally biased region" description="Basic and acidic residues" evidence="3">
    <location>
        <begin position="706"/>
        <end position="715"/>
    </location>
</feature>
<evidence type="ECO:0000256" key="2">
    <source>
        <dbReference type="ARBA" id="ARBA00023002"/>
    </source>
</evidence>
<feature type="compositionally biased region" description="Acidic residues" evidence="3">
    <location>
        <begin position="546"/>
        <end position="558"/>
    </location>
</feature>
<dbReference type="Pfam" id="PF00248">
    <property type="entry name" value="Aldo_ket_red"/>
    <property type="match status" value="1"/>
</dbReference>
<feature type="region of interest" description="Disordered" evidence="3">
    <location>
        <begin position="412"/>
        <end position="757"/>
    </location>
</feature>
<comment type="similarity">
    <text evidence="1">Belongs to the aldo/keto reductase family.</text>
</comment>
<feature type="domain" description="NADP-dependent oxidoreductase" evidence="4">
    <location>
        <begin position="28"/>
        <end position="275"/>
    </location>
</feature>
<name>A0A9P7ZEZ5_9HYPO</name>
<evidence type="ECO:0000313" key="5">
    <source>
        <dbReference type="EMBL" id="KAG9250721.1"/>
    </source>
</evidence>
<feature type="compositionally biased region" description="Basic residues" evidence="3">
    <location>
        <begin position="318"/>
        <end position="328"/>
    </location>
</feature>
<proteinExistence type="inferred from homology"/>
<gene>
    <name evidence="5" type="ORF">F5Z01DRAFT_628851</name>
</gene>
<dbReference type="CDD" id="cd19071">
    <property type="entry name" value="AKR_AKR1-5-like"/>
    <property type="match status" value="1"/>
</dbReference>
<feature type="compositionally biased region" description="Polar residues" evidence="3">
    <location>
        <begin position="494"/>
        <end position="518"/>
    </location>
</feature>
<feature type="compositionally biased region" description="Pro residues" evidence="3">
    <location>
        <begin position="723"/>
        <end position="732"/>
    </location>
</feature>
<organism evidence="5 6">
    <name type="scientific">Emericellopsis atlantica</name>
    <dbReference type="NCBI Taxonomy" id="2614577"/>
    <lineage>
        <taxon>Eukaryota</taxon>
        <taxon>Fungi</taxon>
        <taxon>Dikarya</taxon>
        <taxon>Ascomycota</taxon>
        <taxon>Pezizomycotina</taxon>
        <taxon>Sordariomycetes</taxon>
        <taxon>Hypocreomycetidae</taxon>
        <taxon>Hypocreales</taxon>
        <taxon>Bionectriaceae</taxon>
        <taxon>Emericellopsis</taxon>
    </lineage>
</organism>
<dbReference type="SUPFAM" id="SSF51430">
    <property type="entry name" value="NAD(P)-linked oxidoreductase"/>
    <property type="match status" value="1"/>
</dbReference>
<keyword evidence="6" id="KW-1185">Reference proteome</keyword>
<dbReference type="PROSITE" id="PS00062">
    <property type="entry name" value="ALDOKETO_REDUCTASE_2"/>
    <property type="match status" value="1"/>
</dbReference>
<dbReference type="FunFam" id="3.20.20.100:FF:000015">
    <property type="entry name" value="Oxidoreductase, aldo/keto reductase family"/>
    <property type="match status" value="1"/>
</dbReference>
<dbReference type="InterPro" id="IPR018170">
    <property type="entry name" value="Aldo/ket_reductase_CS"/>
</dbReference>
<dbReference type="InterPro" id="IPR020471">
    <property type="entry name" value="AKR"/>
</dbReference>
<feature type="compositionally biased region" description="Acidic residues" evidence="3">
    <location>
        <begin position="601"/>
        <end position="611"/>
    </location>
</feature>
<evidence type="ECO:0000313" key="6">
    <source>
        <dbReference type="Proteomes" id="UP000887229"/>
    </source>
</evidence>
<dbReference type="Gene3D" id="3.20.20.100">
    <property type="entry name" value="NADP-dependent oxidoreductase domain"/>
    <property type="match status" value="1"/>
</dbReference>
<accession>A0A9P7ZEZ5</accession>
<feature type="compositionally biased region" description="Basic and acidic residues" evidence="3">
    <location>
        <begin position="777"/>
        <end position="787"/>
    </location>
</feature>
<reference evidence="5" key="1">
    <citation type="journal article" date="2021" name="IMA Fungus">
        <title>Genomic characterization of three marine fungi, including Emericellopsis atlantica sp. nov. with signatures of a generalist lifestyle and marine biomass degradation.</title>
        <authorList>
            <person name="Hagestad O.C."/>
            <person name="Hou L."/>
            <person name="Andersen J.H."/>
            <person name="Hansen E.H."/>
            <person name="Altermark B."/>
            <person name="Li C."/>
            <person name="Kuhnert E."/>
            <person name="Cox R.J."/>
            <person name="Crous P.W."/>
            <person name="Spatafora J.W."/>
            <person name="Lail K."/>
            <person name="Amirebrahimi M."/>
            <person name="Lipzen A."/>
            <person name="Pangilinan J."/>
            <person name="Andreopoulos W."/>
            <person name="Hayes R.D."/>
            <person name="Ng V."/>
            <person name="Grigoriev I.V."/>
            <person name="Jackson S.A."/>
            <person name="Sutton T.D.S."/>
            <person name="Dobson A.D.W."/>
            <person name="Rama T."/>
        </authorList>
    </citation>
    <scope>NUCLEOTIDE SEQUENCE</scope>
    <source>
        <strain evidence="5">TS7</strain>
    </source>
</reference>
<dbReference type="GO" id="GO:0016491">
    <property type="term" value="F:oxidoreductase activity"/>
    <property type="evidence" value="ECO:0007669"/>
    <property type="project" value="UniProtKB-KW"/>
</dbReference>
<dbReference type="RefSeq" id="XP_046114645.1">
    <property type="nucleotide sequence ID" value="XM_046261627.1"/>
</dbReference>
<feature type="compositionally biased region" description="Basic and acidic residues" evidence="3">
    <location>
        <begin position="329"/>
        <end position="344"/>
    </location>
</feature>
<dbReference type="AlphaFoldDB" id="A0A9P7ZEZ5"/>
<evidence type="ECO:0000256" key="1">
    <source>
        <dbReference type="ARBA" id="ARBA00007905"/>
    </source>
</evidence>